<dbReference type="Proteomes" id="UP000092247">
    <property type="component" value="Unassembled WGS sequence"/>
</dbReference>
<keyword evidence="1" id="KW-0812">Transmembrane</keyword>
<name>A0A1B8HNH7_9GAMM</name>
<proteinExistence type="predicted"/>
<organism evidence="2 3">
    <name type="scientific">Morganella psychrotolerans</name>
    <dbReference type="NCBI Taxonomy" id="368603"/>
    <lineage>
        <taxon>Bacteria</taxon>
        <taxon>Pseudomonadati</taxon>
        <taxon>Pseudomonadota</taxon>
        <taxon>Gammaproteobacteria</taxon>
        <taxon>Enterobacterales</taxon>
        <taxon>Morganellaceae</taxon>
        <taxon>Morganella</taxon>
    </lineage>
</organism>
<reference evidence="2 3" key="1">
    <citation type="submission" date="2016-06" db="EMBL/GenBank/DDBJ databases">
        <authorList>
            <person name="Kjaerup R.B."/>
            <person name="Dalgaard T.S."/>
            <person name="Juul-Madsen H.R."/>
        </authorList>
    </citation>
    <scope>NUCLEOTIDE SEQUENCE [LARGE SCALE GENOMIC DNA]</scope>
    <source>
        <strain evidence="2 3">GCSL-Mp3</strain>
    </source>
</reference>
<keyword evidence="1" id="KW-1133">Transmembrane helix</keyword>
<dbReference type="EMBL" id="LZEX01000002">
    <property type="protein sequence ID" value="OBU10761.1"/>
    <property type="molecule type" value="Genomic_DNA"/>
</dbReference>
<evidence type="ECO:0000313" key="3">
    <source>
        <dbReference type="Proteomes" id="UP000092247"/>
    </source>
</evidence>
<accession>A0A1B8HNH7</accession>
<sequence>MDEDIWNEYVKNDKTLPIQETNSIKNYLGYQWTAKNKKENQEKIKDLIVLGRFSKKTSGLLSILRFMVVVIILGAMGSGFWEFLSDLEHKNTANFIYLIIILIVCFLDRFRFAKNWLFKKIKDSKKKFFKE</sequence>
<keyword evidence="1" id="KW-0472">Membrane</keyword>
<protein>
    <submittedName>
        <fullName evidence="2">Uncharacterized protein</fullName>
    </submittedName>
</protein>
<evidence type="ECO:0000256" key="1">
    <source>
        <dbReference type="SAM" id="Phobius"/>
    </source>
</evidence>
<gene>
    <name evidence="2" type="ORF">AYY17_14670</name>
</gene>
<dbReference type="AlphaFoldDB" id="A0A1B8HNH7"/>
<feature type="transmembrane region" description="Helical" evidence="1">
    <location>
        <begin position="93"/>
        <end position="112"/>
    </location>
</feature>
<comment type="caution">
    <text evidence="2">The sequence shown here is derived from an EMBL/GenBank/DDBJ whole genome shotgun (WGS) entry which is preliminary data.</text>
</comment>
<feature type="transmembrane region" description="Helical" evidence="1">
    <location>
        <begin position="60"/>
        <end position="81"/>
    </location>
</feature>
<evidence type="ECO:0000313" key="2">
    <source>
        <dbReference type="EMBL" id="OBU10761.1"/>
    </source>
</evidence>